<reference evidence="1 2" key="1">
    <citation type="journal article" date="2011" name="J. Bacteriol.">
        <title>Complete genome sequence of Gallibacterium anatis strain UMN179, isolated from a laying hen with peritonitis.</title>
        <authorList>
            <person name="Johnson T.J."/>
            <person name="Fernandez-Alarcon C."/>
            <person name="Bojesen A.M."/>
            <person name="Nolan L.K."/>
            <person name="Trampel D.W."/>
            <person name="Seemann T."/>
        </authorList>
    </citation>
    <scope>NUCLEOTIDE SEQUENCE [LARGE SCALE GENOMIC DNA]</scope>
    <source>
        <strain evidence="1 2">UMN179</strain>
    </source>
</reference>
<dbReference type="Proteomes" id="UP000006908">
    <property type="component" value="Chromosome"/>
</dbReference>
<dbReference type="STRING" id="1005058.UMN179_01589"/>
<dbReference type="GO" id="GO:0051301">
    <property type="term" value="P:cell division"/>
    <property type="evidence" value="ECO:0007669"/>
    <property type="project" value="UniProtKB-KW"/>
</dbReference>
<name>F4HC45_GALAU</name>
<organism evidence="1 2">
    <name type="scientific">Gallibacterium anatis (strain UMN179)</name>
    <name type="common">Pasteurella anatis</name>
    <dbReference type="NCBI Taxonomy" id="1005058"/>
    <lineage>
        <taxon>Bacteria</taxon>
        <taxon>Pseudomonadati</taxon>
        <taxon>Pseudomonadota</taxon>
        <taxon>Gammaproteobacteria</taxon>
        <taxon>Pasteurellales</taxon>
        <taxon>Pasteurellaceae</taxon>
        <taxon>Gallibacterium</taxon>
    </lineage>
</organism>
<proteinExistence type="predicted"/>
<gene>
    <name evidence="1" type="ordered locus">UMN179_01589</name>
</gene>
<sequence length="63" mass="7591">MKYTGFDFHVDENGVLKNYFGIKDQDKLEQVERDIVSYKESILKDNQIRGKFDLKHLQNIHKY</sequence>
<keyword evidence="1" id="KW-0131">Cell cycle</keyword>
<dbReference type="KEGG" id="gan:UMN179_01589"/>
<protein>
    <submittedName>
        <fullName evidence="1">Protein involved in cell division</fullName>
    </submittedName>
</protein>
<dbReference type="AlphaFoldDB" id="F4HC45"/>
<dbReference type="InterPro" id="IPR036597">
    <property type="entry name" value="Fido-like_dom_sf"/>
</dbReference>
<dbReference type="eggNOG" id="COG2184">
    <property type="taxonomic scope" value="Bacteria"/>
</dbReference>
<accession>F4HC45</accession>
<evidence type="ECO:0000313" key="2">
    <source>
        <dbReference type="Proteomes" id="UP000006908"/>
    </source>
</evidence>
<keyword evidence="1" id="KW-0132">Cell division</keyword>
<dbReference type="HOGENOM" id="CLU_2879407_0_0_6"/>
<evidence type="ECO:0000313" key="1">
    <source>
        <dbReference type="EMBL" id="AEC17606.1"/>
    </source>
</evidence>
<dbReference type="Gene3D" id="1.10.3290.10">
    <property type="entry name" value="Fido-like domain"/>
    <property type="match status" value="1"/>
</dbReference>
<dbReference type="EMBL" id="CP002667">
    <property type="protein sequence ID" value="AEC17606.1"/>
    <property type="molecule type" value="Genomic_DNA"/>
</dbReference>